<name>M7CC60_CHEMY</name>
<dbReference type="AlphaFoldDB" id="M7CC60"/>
<protein>
    <submittedName>
        <fullName evidence="3">Uncharacterized protein</fullName>
    </submittedName>
</protein>
<feature type="compositionally biased region" description="Basic and acidic residues" evidence="1">
    <location>
        <begin position="57"/>
        <end position="69"/>
    </location>
</feature>
<evidence type="ECO:0000256" key="1">
    <source>
        <dbReference type="SAM" id="MobiDB-lite"/>
    </source>
</evidence>
<evidence type="ECO:0000256" key="2">
    <source>
        <dbReference type="SAM" id="SignalP"/>
    </source>
</evidence>
<keyword evidence="4" id="KW-1185">Reference proteome</keyword>
<keyword evidence="2" id="KW-0732">Signal</keyword>
<reference evidence="4" key="1">
    <citation type="journal article" date="2013" name="Nat. Genet.">
        <title>The draft genomes of soft-shell turtle and green sea turtle yield insights into the development and evolution of the turtle-specific body plan.</title>
        <authorList>
            <person name="Wang Z."/>
            <person name="Pascual-Anaya J."/>
            <person name="Zadissa A."/>
            <person name="Li W."/>
            <person name="Niimura Y."/>
            <person name="Huang Z."/>
            <person name="Li C."/>
            <person name="White S."/>
            <person name="Xiong Z."/>
            <person name="Fang D."/>
            <person name="Wang B."/>
            <person name="Ming Y."/>
            <person name="Chen Y."/>
            <person name="Zheng Y."/>
            <person name="Kuraku S."/>
            <person name="Pignatelli M."/>
            <person name="Herrero J."/>
            <person name="Beal K."/>
            <person name="Nozawa M."/>
            <person name="Li Q."/>
            <person name="Wang J."/>
            <person name="Zhang H."/>
            <person name="Yu L."/>
            <person name="Shigenobu S."/>
            <person name="Wang J."/>
            <person name="Liu J."/>
            <person name="Flicek P."/>
            <person name="Searle S."/>
            <person name="Wang J."/>
            <person name="Kuratani S."/>
            <person name="Yin Y."/>
            <person name="Aken B."/>
            <person name="Zhang G."/>
            <person name="Irie N."/>
        </authorList>
    </citation>
    <scope>NUCLEOTIDE SEQUENCE [LARGE SCALE GENOMIC DNA]</scope>
</reference>
<dbReference type="Proteomes" id="UP000031443">
    <property type="component" value="Unassembled WGS sequence"/>
</dbReference>
<organism evidence="3 4">
    <name type="scientific">Chelonia mydas</name>
    <name type="common">Green sea-turtle</name>
    <name type="synonym">Chelonia agassizi</name>
    <dbReference type="NCBI Taxonomy" id="8469"/>
    <lineage>
        <taxon>Eukaryota</taxon>
        <taxon>Metazoa</taxon>
        <taxon>Chordata</taxon>
        <taxon>Craniata</taxon>
        <taxon>Vertebrata</taxon>
        <taxon>Euteleostomi</taxon>
        <taxon>Archelosauria</taxon>
        <taxon>Testudinata</taxon>
        <taxon>Testudines</taxon>
        <taxon>Cryptodira</taxon>
        <taxon>Durocryptodira</taxon>
        <taxon>Americhelydia</taxon>
        <taxon>Chelonioidea</taxon>
        <taxon>Cheloniidae</taxon>
        <taxon>Chelonia</taxon>
    </lineage>
</organism>
<evidence type="ECO:0000313" key="4">
    <source>
        <dbReference type="Proteomes" id="UP000031443"/>
    </source>
</evidence>
<feature type="signal peptide" evidence="2">
    <location>
        <begin position="1"/>
        <end position="23"/>
    </location>
</feature>
<feature type="region of interest" description="Disordered" evidence="1">
    <location>
        <begin position="57"/>
        <end position="76"/>
    </location>
</feature>
<gene>
    <name evidence="3" type="ORF">UY3_00454</name>
</gene>
<proteinExistence type="predicted"/>
<sequence>MPSKSLEQRIVFVLSFGLELTLSVVHFCDLTEGLSRLSAVKVLGTSVINLREDLRESNAAEESKTRHGELTCTGHHTEPIITGDHAVPELLKSSSIDQMGGAYVSASQRLVKIRRRKKRTRNEMFSDLMLSSHTDRAQQNTWRQTISECRKPQYDREERWQAEDGRWRQLAERRQESMLRLLEDQTHILHCMVELQERQQEN</sequence>
<dbReference type="EMBL" id="KB476411">
    <property type="protein sequence ID" value="EMP42293.1"/>
    <property type="molecule type" value="Genomic_DNA"/>
</dbReference>
<evidence type="ECO:0000313" key="3">
    <source>
        <dbReference type="EMBL" id="EMP42293.1"/>
    </source>
</evidence>
<feature type="chain" id="PRO_5004080538" evidence="2">
    <location>
        <begin position="24"/>
        <end position="202"/>
    </location>
</feature>
<accession>M7CC60</accession>